<dbReference type="AlphaFoldDB" id="A0AAE1MQT5"/>
<dbReference type="PANTHER" id="PTHR33702:SF5">
    <property type="entry name" value="OS01G0308600 PROTEIN"/>
    <property type="match status" value="1"/>
</dbReference>
<comment type="caution">
    <text evidence="1">The sequence shown here is derived from an EMBL/GenBank/DDBJ whole genome shotgun (WGS) entry which is preliminary data.</text>
</comment>
<dbReference type="EMBL" id="JAWXYG010000005">
    <property type="protein sequence ID" value="KAK4273250.1"/>
    <property type="molecule type" value="Genomic_DNA"/>
</dbReference>
<name>A0AAE1MQT5_9FABA</name>
<keyword evidence="2" id="KW-1185">Reference proteome</keyword>
<protein>
    <submittedName>
        <fullName evidence="1">Uncharacterized protein</fullName>
    </submittedName>
</protein>
<gene>
    <name evidence="1" type="ORF">QN277_021689</name>
</gene>
<evidence type="ECO:0000313" key="2">
    <source>
        <dbReference type="Proteomes" id="UP001293593"/>
    </source>
</evidence>
<sequence>MLGAKEAMKGVSGSVVKGWRDYWSRRGYRRLNERRRRRWRMRMRMRIRIARIPGGAKKMVVWLRDAYMRMMMGLAVSGVRGMSGADAAVGFGNPSVKEYDRKMILHIYNSLLAPTLPPPRQTPALSST</sequence>
<accession>A0AAE1MQT5</accession>
<proteinExistence type="predicted"/>
<reference evidence="1" key="1">
    <citation type="submission" date="2023-10" db="EMBL/GenBank/DDBJ databases">
        <title>Chromosome-level genome of the transformable northern wattle, Acacia crassicarpa.</title>
        <authorList>
            <person name="Massaro I."/>
            <person name="Sinha N.R."/>
            <person name="Poethig S."/>
            <person name="Leichty A.R."/>
        </authorList>
    </citation>
    <scope>NUCLEOTIDE SEQUENCE</scope>
    <source>
        <strain evidence="1">Acra3RX</strain>
        <tissue evidence="1">Leaf</tissue>
    </source>
</reference>
<organism evidence="1 2">
    <name type="scientific">Acacia crassicarpa</name>
    <name type="common">northern wattle</name>
    <dbReference type="NCBI Taxonomy" id="499986"/>
    <lineage>
        <taxon>Eukaryota</taxon>
        <taxon>Viridiplantae</taxon>
        <taxon>Streptophyta</taxon>
        <taxon>Embryophyta</taxon>
        <taxon>Tracheophyta</taxon>
        <taxon>Spermatophyta</taxon>
        <taxon>Magnoliopsida</taxon>
        <taxon>eudicotyledons</taxon>
        <taxon>Gunneridae</taxon>
        <taxon>Pentapetalae</taxon>
        <taxon>rosids</taxon>
        <taxon>fabids</taxon>
        <taxon>Fabales</taxon>
        <taxon>Fabaceae</taxon>
        <taxon>Caesalpinioideae</taxon>
        <taxon>mimosoid clade</taxon>
        <taxon>Acacieae</taxon>
        <taxon>Acacia</taxon>
    </lineage>
</organism>
<evidence type="ECO:0000313" key="1">
    <source>
        <dbReference type="EMBL" id="KAK4273250.1"/>
    </source>
</evidence>
<dbReference type="Proteomes" id="UP001293593">
    <property type="component" value="Unassembled WGS sequence"/>
</dbReference>
<dbReference type="PANTHER" id="PTHR33702">
    <property type="entry name" value="BNAA09G40010D PROTEIN"/>
    <property type="match status" value="1"/>
</dbReference>